<evidence type="ECO:0000313" key="2">
    <source>
        <dbReference type="Proteomes" id="UP000095283"/>
    </source>
</evidence>
<reference evidence="3" key="1">
    <citation type="submission" date="2016-11" db="UniProtKB">
        <authorList>
            <consortium name="WormBaseParasite"/>
        </authorList>
    </citation>
    <scope>IDENTIFICATION</scope>
</reference>
<sequence>MQFIFRDSKSESNSIRKKFSTAIEQEISDGKKSISELYIYLLLLLFEFNSNTNNFKGRLKSFSERAVHKVKTFVSRPINETTMQRFITKLEARKHADQASRSNNSKLSHGEDVYPNTKNKVYQSRKKQGPSDVR</sequence>
<name>A0A1I7XEQ6_HETBA</name>
<protein>
    <submittedName>
        <fullName evidence="3">Zinc finger, CCHC-type</fullName>
    </submittedName>
</protein>
<keyword evidence="2" id="KW-1185">Reference proteome</keyword>
<evidence type="ECO:0000256" key="1">
    <source>
        <dbReference type="SAM" id="MobiDB-lite"/>
    </source>
</evidence>
<dbReference type="Proteomes" id="UP000095283">
    <property type="component" value="Unplaced"/>
</dbReference>
<proteinExistence type="predicted"/>
<organism evidence="2 3">
    <name type="scientific">Heterorhabditis bacteriophora</name>
    <name type="common">Entomopathogenic nematode worm</name>
    <dbReference type="NCBI Taxonomy" id="37862"/>
    <lineage>
        <taxon>Eukaryota</taxon>
        <taxon>Metazoa</taxon>
        <taxon>Ecdysozoa</taxon>
        <taxon>Nematoda</taxon>
        <taxon>Chromadorea</taxon>
        <taxon>Rhabditida</taxon>
        <taxon>Rhabditina</taxon>
        <taxon>Rhabditomorpha</taxon>
        <taxon>Strongyloidea</taxon>
        <taxon>Heterorhabditidae</taxon>
        <taxon>Heterorhabditis</taxon>
    </lineage>
</organism>
<accession>A0A1I7XEQ6</accession>
<feature type="region of interest" description="Disordered" evidence="1">
    <location>
        <begin position="92"/>
        <end position="134"/>
    </location>
</feature>
<dbReference type="AlphaFoldDB" id="A0A1I7XEQ6"/>
<dbReference type="WBParaSite" id="Hba_16199">
    <property type="protein sequence ID" value="Hba_16199"/>
    <property type="gene ID" value="Hba_16199"/>
</dbReference>
<evidence type="ECO:0000313" key="3">
    <source>
        <dbReference type="WBParaSite" id="Hba_16199"/>
    </source>
</evidence>